<dbReference type="KEGG" id="edi:EDI_210780"/>
<organism evidence="2">
    <name type="scientific">Entamoeba dispar (strain ATCC PRA-260 / SAW760)</name>
    <dbReference type="NCBI Taxonomy" id="370354"/>
    <lineage>
        <taxon>Eukaryota</taxon>
        <taxon>Amoebozoa</taxon>
        <taxon>Evosea</taxon>
        <taxon>Archamoebae</taxon>
        <taxon>Mastigamoebida</taxon>
        <taxon>Entamoebidae</taxon>
        <taxon>Entamoeba</taxon>
    </lineage>
</organism>
<dbReference type="GeneID" id="5879168"/>
<dbReference type="VEuPathDB" id="AmoebaDB:EDI_210780"/>
<dbReference type="PANTHER" id="PTHR10856">
    <property type="entry name" value="CORONIN"/>
    <property type="match status" value="1"/>
</dbReference>
<dbReference type="InterPro" id="IPR015505">
    <property type="entry name" value="Coronin"/>
</dbReference>
<dbReference type="SUPFAM" id="SSF50978">
    <property type="entry name" value="WD40 repeat-like"/>
    <property type="match status" value="1"/>
</dbReference>
<name>B0E7B1_ENTDS</name>
<dbReference type="GO" id="GO:0051015">
    <property type="term" value="F:actin filament binding"/>
    <property type="evidence" value="ECO:0007669"/>
    <property type="project" value="TreeGrafter"/>
</dbReference>
<dbReference type="InterPro" id="IPR036322">
    <property type="entry name" value="WD40_repeat_dom_sf"/>
</dbReference>
<dbReference type="Gene3D" id="2.130.10.10">
    <property type="entry name" value="YVTN repeat-like/Quinoprotein amine dehydrogenase"/>
    <property type="match status" value="1"/>
</dbReference>
<dbReference type="RefSeq" id="XP_001734270.1">
    <property type="nucleotide sequence ID" value="XM_001734218.1"/>
</dbReference>
<keyword evidence="2" id="KW-1185">Reference proteome</keyword>
<dbReference type="OrthoDB" id="1850764at2759"/>
<accession>B0E7B1</accession>
<sequence length="87" mass="9454">MIQDIAGGGTFAVIPFTRVGKRYDVCLVSEHKGTVLSLDYSPFNNDLIASLSKDSTIWHKRKVRTCSFNPYASNVLTTSSAGASIKV</sequence>
<dbReference type="PANTHER" id="PTHR10856:SF0">
    <property type="entry name" value="CORONIN"/>
    <property type="match status" value="1"/>
</dbReference>
<dbReference type="AlphaFoldDB" id="B0E7B1"/>
<gene>
    <name evidence="1" type="ORF">EDI_210780</name>
</gene>
<evidence type="ECO:0000313" key="2">
    <source>
        <dbReference type="Proteomes" id="UP000008076"/>
    </source>
</evidence>
<evidence type="ECO:0000313" key="1">
    <source>
        <dbReference type="EMBL" id="EDR29593.1"/>
    </source>
</evidence>
<dbReference type="Proteomes" id="UP000008076">
    <property type="component" value="Unassembled WGS sequence"/>
</dbReference>
<reference evidence="2" key="1">
    <citation type="submission" date="2007-12" db="EMBL/GenBank/DDBJ databases">
        <title>Annotation of Entamoeba dispar SAW760.</title>
        <authorList>
            <person name="Lorenzi H."/>
            <person name="Inman J."/>
            <person name="Schobel S."/>
            <person name="Amedeo P."/>
            <person name="Caler E."/>
        </authorList>
    </citation>
    <scope>NUCLEOTIDE SEQUENCE [LARGE SCALE GENOMIC DNA]</scope>
    <source>
        <strain evidence="2">ATCC PRA-260 / SAW760</strain>
    </source>
</reference>
<proteinExistence type="predicted"/>
<protein>
    <submittedName>
        <fullName evidence="1">Uncharacterized protein</fullName>
    </submittedName>
</protein>
<dbReference type="EMBL" id="DS547959">
    <property type="protein sequence ID" value="EDR29593.1"/>
    <property type="molecule type" value="Genomic_DNA"/>
</dbReference>
<dbReference type="InterPro" id="IPR015943">
    <property type="entry name" value="WD40/YVTN_repeat-like_dom_sf"/>
</dbReference>
<dbReference type="GO" id="GO:0007015">
    <property type="term" value="P:actin filament organization"/>
    <property type="evidence" value="ECO:0007669"/>
    <property type="project" value="TreeGrafter"/>
</dbReference>